<dbReference type="EMBL" id="CATOUU010000137">
    <property type="protein sequence ID" value="CAI9917645.1"/>
    <property type="molecule type" value="Genomic_DNA"/>
</dbReference>
<dbReference type="InterPro" id="IPR032675">
    <property type="entry name" value="LRR_dom_sf"/>
</dbReference>
<dbReference type="PANTHER" id="PTHR46652">
    <property type="entry name" value="LEUCINE-RICH REPEAT AND IQ DOMAIN-CONTAINING PROTEIN 1-RELATED"/>
    <property type="match status" value="1"/>
</dbReference>
<dbReference type="EMBL" id="CAXDID020000215">
    <property type="protein sequence ID" value="CAL6057585.1"/>
    <property type="molecule type" value="Genomic_DNA"/>
</dbReference>
<proteinExistence type="predicted"/>
<dbReference type="SUPFAM" id="SSF52058">
    <property type="entry name" value="L domain-like"/>
    <property type="match status" value="1"/>
</dbReference>
<evidence type="ECO:0000256" key="1">
    <source>
        <dbReference type="ARBA" id="ARBA00022614"/>
    </source>
</evidence>
<dbReference type="PANTHER" id="PTHR46652:SF3">
    <property type="entry name" value="LEUCINE-RICH REPEAT-CONTAINING PROTEIN 9"/>
    <property type="match status" value="1"/>
</dbReference>
<dbReference type="InterPro" id="IPR050836">
    <property type="entry name" value="SDS22/Internalin_LRR"/>
</dbReference>
<keyword evidence="1" id="KW-0433">Leucine-rich repeat</keyword>
<sequence>MLQSCVNVKLNKVPSNITKLVINQCNLQTLEGIQNMNLKYLDLSLNLITDVQCLGQIISLNELELKANCISDISPLSTLTNLQSLNLLGNKVINIQPLSFLINLERLNLSRNEVQDLSPFRSLVRLIDVNLSFNKIWNIDPLQKLHVQKLVLSNNKIVDINSLSENVREVYLRSNQLVHVKPLASMTQIQYLDIAVNPIVDDYSLDEHQYRQNFYVDYIFTPSIKQVFVSNCMQQIHAKQRQLMNIRNLHHKIHEKLKNIHLNDQVLKANKIHTQFHLQVGNCTNQLNNDVVQ</sequence>
<name>A0AA86NDR0_9EUKA</name>
<accession>A0AA86NDR0</accession>
<organism evidence="3">
    <name type="scientific">Hexamita inflata</name>
    <dbReference type="NCBI Taxonomy" id="28002"/>
    <lineage>
        <taxon>Eukaryota</taxon>
        <taxon>Metamonada</taxon>
        <taxon>Diplomonadida</taxon>
        <taxon>Hexamitidae</taxon>
        <taxon>Hexamitinae</taxon>
        <taxon>Hexamita</taxon>
    </lineage>
</organism>
<evidence type="ECO:0000313" key="4">
    <source>
        <dbReference type="EMBL" id="CAL6057585.1"/>
    </source>
</evidence>
<dbReference type="Gene3D" id="3.80.10.10">
    <property type="entry name" value="Ribonuclease Inhibitor"/>
    <property type="match status" value="2"/>
</dbReference>
<comment type="caution">
    <text evidence="3">The sequence shown here is derived from an EMBL/GenBank/DDBJ whole genome shotgun (WGS) entry which is preliminary data.</text>
</comment>
<dbReference type="InterPro" id="IPR025875">
    <property type="entry name" value="Leu-rich_rpt_4"/>
</dbReference>
<dbReference type="Pfam" id="PF12799">
    <property type="entry name" value="LRR_4"/>
    <property type="match status" value="1"/>
</dbReference>
<evidence type="ECO:0000313" key="5">
    <source>
        <dbReference type="Proteomes" id="UP001642409"/>
    </source>
</evidence>
<dbReference type="AlphaFoldDB" id="A0AA86NDR0"/>
<dbReference type="InterPro" id="IPR001611">
    <property type="entry name" value="Leu-rich_rpt"/>
</dbReference>
<dbReference type="PROSITE" id="PS51450">
    <property type="entry name" value="LRR"/>
    <property type="match status" value="5"/>
</dbReference>
<reference evidence="3" key="1">
    <citation type="submission" date="2023-06" db="EMBL/GenBank/DDBJ databases">
        <authorList>
            <person name="Kurt Z."/>
        </authorList>
    </citation>
    <scope>NUCLEOTIDE SEQUENCE</scope>
</reference>
<gene>
    <name evidence="4" type="ORF">HINF_LOCUS47576</name>
    <name evidence="3" type="ORF">HINF_LOCUS5290</name>
</gene>
<protein>
    <submittedName>
        <fullName evidence="3">Leucine-rich repeat domain-containing protein</fullName>
    </submittedName>
    <submittedName>
        <fullName evidence="4">Leucine-rich_repeat domain-containing protein</fullName>
    </submittedName>
</protein>
<keyword evidence="2" id="KW-0677">Repeat</keyword>
<reference evidence="4 5" key="2">
    <citation type="submission" date="2024-07" db="EMBL/GenBank/DDBJ databases">
        <authorList>
            <person name="Akdeniz Z."/>
        </authorList>
    </citation>
    <scope>NUCLEOTIDE SEQUENCE [LARGE SCALE GENOMIC DNA]</scope>
</reference>
<evidence type="ECO:0000313" key="3">
    <source>
        <dbReference type="EMBL" id="CAI9917645.1"/>
    </source>
</evidence>
<dbReference type="Proteomes" id="UP001642409">
    <property type="component" value="Unassembled WGS sequence"/>
</dbReference>
<evidence type="ECO:0000256" key="2">
    <source>
        <dbReference type="ARBA" id="ARBA00022737"/>
    </source>
</evidence>
<keyword evidence="5" id="KW-1185">Reference proteome</keyword>